<dbReference type="EMBL" id="JAHPJJ010000015">
    <property type="protein sequence ID" value="MBU9695575.1"/>
    <property type="molecule type" value="Genomic_DNA"/>
</dbReference>
<dbReference type="Proteomes" id="UP001196248">
    <property type="component" value="Unassembled WGS sequence"/>
</dbReference>
<dbReference type="RefSeq" id="WP_216972331.1">
    <property type="nucleotide sequence ID" value="NZ_JAHPJJ010000015.1"/>
</dbReference>
<sequence length="125" mass="15092">MKETIFNDGHGRKLIVRVNRSNIQIHTEEKQILDYRFYLDSDEILHYLKEQAIKIWKSFRPKEADSFGADYADFYDKATDNNGYLEYRDEMLIFGSPSKETTLLFQFNKRKMESFIYDMESWFCL</sequence>
<accession>A0ABS6IWA4</accession>
<organism evidence="1 2">
    <name type="scientific">Limosilactobacillus portuensis</name>
    <dbReference type="NCBI Taxonomy" id="2742601"/>
    <lineage>
        <taxon>Bacteria</taxon>
        <taxon>Bacillati</taxon>
        <taxon>Bacillota</taxon>
        <taxon>Bacilli</taxon>
        <taxon>Lactobacillales</taxon>
        <taxon>Lactobacillaceae</taxon>
        <taxon>Limosilactobacillus</taxon>
    </lineage>
</organism>
<proteinExistence type="predicted"/>
<comment type="caution">
    <text evidence="1">The sequence shown here is derived from an EMBL/GenBank/DDBJ whole genome shotgun (WGS) entry which is preliminary data.</text>
</comment>
<evidence type="ECO:0000313" key="2">
    <source>
        <dbReference type="Proteomes" id="UP001196248"/>
    </source>
</evidence>
<gene>
    <name evidence="1" type="ORF">KSL82_06670</name>
</gene>
<protein>
    <submittedName>
        <fullName evidence="1">Uncharacterized protein</fullName>
    </submittedName>
</protein>
<keyword evidence="2" id="KW-1185">Reference proteome</keyword>
<evidence type="ECO:0000313" key="1">
    <source>
        <dbReference type="EMBL" id="MBU9695575.1"/>
    </source>
</evidence>
<name>A0ABS6IWA4_9LACO</name>
<reference evidence="1 2" key="1">
    <citation type="submission" date="2021-06" db="EMBL/GenBank/DDBJ databases">
        <title>Limosilactobacillus angelus sp. nov., isolated from the human vagina.</title>
        <authorList>
            <person name="Chen Y.-S."/>
        </authorList>
    </citation>
    <scope>NUCLEOTIDE SEQUENCE [LARGE SCALE GENOMIC DNA]</scope>
    <source>
        <strain evidence="1 2">P5L02</strain>
    </source>
</reference>